<dbReference type="Proteomes" id="UP001156694">
    <property type="component" value="Unassembled WGS sequence"/>
</dbReference>
<dbReference type="InterPro" id="IPR011009">
    <property type="entry name" value="Kinase-like_dom_sf"/>
</dbReference>
<reference evidence="3" key="1">
    <citation type="journal article" date="2019" name="Int. J. Syst. Evol. Microbiol.">
        <title>The Global Catalogue of Microorganisms (GCM) 10K type strain sequencing project: providing services to taxonomists for standard genome sequencing and annotation.</title>
        <authorList>
            <consortium name="The Broad Institute Genomics Platform"/>
            <consortium name="The Broad Institute Genome Sequencing Center for Infectious Disease"/>
            <person name="Wu L."/>
            <person name="Ma J."/>
        </authorList>
    </citation>
    <scope>NUCLEOTIDE SEQUENCE [LARGE SCALE GENOMIC DNA]</scope>
    <source>
        <strain evidence="3">NBRC 110140</strain>
    </source>
</reference>
<keyword evidence="3" id="KW-1185">Reference proteome</keyword>
<dbReference type="InterPro" id="IPR051678">
    <property type="entry name" value="AGP_Transferase"/>
</dbReference>
<evidence type="ECO:0000259" key="1">
    <source>
        <dbReference type="Pfam" id="PF01636"/>
    </source>
</evidence>
<organism evidence="2 3">
    <name type="scientific">Amylibacter marinus</name>
    <dbReference type="NCBI Taxonomy" id="1475483"/>
    <lineage>
        <taxon>Bacteria</taxon>
        <taxon>Pseudomonadati</taxon>
        <taxon>Pseudomonadota</taxon>
        <taxon>Alphaproteobacteria</taxon>
        <taxon>Rhodobacterales</taxon>
        <taxon>Paracoccaceae</taxon>
        <taxon>Amylibacter</taxon>
    </lineage>
</organism>
<evidence type="ECO:0000313" key="2">
    <source>
        <dbReference type="EMBL" id="GLQ34660.1"/>
    </source>
</evidence>
<accession>A0ABQ5VTQ6</accession>
<protein>
    <recommendedName>
        <fullName evidence="1">Aminoglycoside phosphotransferase domain-containing protein</fullName>
    </recommendedName>
</protein>
<dbReference type="InterPro" id="IPR002575">
    <property type="entry name" value="Aminoglycoside_PTrfase"/>
</dbReference>
<sequence>MRQRFQYFLKLTAALKACRKSPLFVELSLSKDIKLVSANLAAARPHFLFRCRQLTTGKEVIVKIILDKSDQSLAKEHEAYQILSRENPIQAGFRYPEVLGFDPDVPCIFMTRVKGNDLRKNLRQNAQLSRPEFNEAIFNWVKTLHHTKGPKQQFWAATQILHEQDFEEKIAALTSARAKETLLDCFEQLSQMAATMPEAHLDMVFCHGDLHDANILFEQGEMYCIDFSEWRYDIPEFDLAKMALASCYSASAPLRPKLAEYAHHYAGVDIDRLCFITRLVGLRYARNQIDFYETKKSKPEKSETVLNRLTSLFQD</sequence>
<evidence type="ECO:0000313" key="3">
    <source>
        <dbReference type="Proteomes" id="UP001156694"/>
    </source>
</evidence>
<comment type="caution">
    <text evidence="2">The sequence shown here is derived from an EMBL/GenBank/DDBJ whole genome shotgun (WGS) entry which is preliminary data.</text>
</comment>
<dbReference type="RefSeq" id="WP_284376559.1">
    <property type="nucleotide sequence ID" value="NZ_BSNN01000002.1"/>
</dbReference>
<dbReference type="SUPFAM" id="SSF56112">
    <property type="entry name" value="Protein kinase-like (PK-like)"/>
    <property type="match status" value="1"/>
</dbReference>
<feature type="domain" description="Aminoglycoside phosphotransferase" evidence="1">
    <location>
        <begin position="55"/>
        <end position="263"/>
    </location>
</feature>
<name>A0ABQ5VTQ6_9RHOB</name>
<gene>
    <name evidence="2" type="ORF">GCM10007939_09430</name>
</gene>
<dbReference type="Gene3D" id="3.90.1200.10">
    <property type="match status" value="1"/>
</dbReference>
<dbReference type="EMBL" id="BSNN01000002">
    <property type="protein sequence ID" value="GLQ34660.1"/>
    <property type="molecule type" value="Genomic_DNA"/>
</dbReference>
<dbReference type="Pfam" id="PF01636">
    <property type="entry name" value="APH"/>
    <property type="match status" value="1"/>
</dbReference>
<proteinExistence type="predicted"/>
<dbReference type="PANTHER" id="PTHR21310">
    <property type="entry name" value="AMINOGLYCOSIDE PHOSPHOTRANSFERASE-RELATED-RELATED"/>
    <property type="match status" value="1"/>
</dbReference>